<evidence type="ECO:0000256" key="4">
    <source>
        <dbReference type="SAM" id="Phobius"/>
    </source>
</evidence>
<keyword evidence="4" id="KW-0472">Membrane</keyword>
<dbReference type="InterPro" id="IPR029055">
    <property type="entry name" value="Ntn_hydrolases_N"/>
</dbReference>
<reference evidence="5" key="1">
    <citation type="submission" date="2012-11" db="EMBL/GenBank/DDBJ databases">
        <authorList>
            <person name="Lucero-Rivera Y.E."/>
            <person name="Tovar-Ramirez D."/>
        </authorList>
    </citation>
    <scope>NUCLEOTIDE SEQUENCE</scope>
    <source>
        <tissue evidence="5">Salivary gland</tissue>
    </source>
</reference>
<keyword evidence="4" id="KW-1133">Transmembrane helix</keyword>
<organism evidence="5">
    <name type="scientific">Rhipicephalus pulchellus</name>
    <name type="common">Yellow backed tick</name>
    <name type="synonym">Dermacentor pulchellus</name>
    <dbReference type="NCBI Taxonomy" id="72859"/>
    <lineage>
        <taxon>Eukaryota</taxon>
        <taxon>Metazoa</taxon>
        <taxon>Ecdysozoa</taxon>
        <taxon>Arthropoda</taxon>
        <taxon>Chelicerata</taxon>
        <taxon>Arachnida</taxon>
        <taxon>Acari</taxon>
        <taxon>Parasitiformes</taxon>
        <taxon>Ixodida</taxon>
        <taxon>Ixodoidea</taxon>
        <taxon>Ixodidae</taxon>
        <taxon>Rhipicephalinae</taxon>
        <taxon>Rhipicephalus</taxon>
        <taxon>Rhipicephalus</taxon>
    </lineage>
</organism>
<dbReference type="Pfam" id="PF01019">
    <property type="entry name" value="G_glu_transpept"/>
    <property type="match status" value="1"/>
</dbReference>
<keyword evidence="1" id="KW-1202">Platelet aggregation activating toxin</keyword>
<name>L7MJV6_RHIPC</name>
<feature type="active site" description="Nucleophile" evidence="2">
    <location>
        <position position="458"/>
    </location>
</feature>
<keyword evidence="5" id="KW-0808">Transferase</keyword>
<dbReference type="InterPro" id="IPR043137">
    <property type="entry name" value="GGT_ssub_C"/>
</dbReference>
<reference evidence="5" key="2">
    <citation type="journal article" date="2015" name="J. Proteomics">
        <title>Sexual differences in the sialomes of the zebra tick, Rhipicephalus pulchellus.</title>
        <authorList>
            <person name="Tan A.W."/>
            <person name="Francischetti I.M."/>
            <person name="Slovak M."/>
            <person name="Kini R.M."/>
            <person name="Ribeiro J.M."/>
        </authorList>
    </citation>
    <scope>NUCLEOTIDE SEQUENCE</scope>
    <source>
        <tissue evidence="5">Salivary gland</tissue>
    </source>
</reference>
<evidence type="ECO:0000256" key="3">
    <source>
        <dbReference type="PIRSR" id="PIRSR600101-2"/>
    </source>
</evidence>
<feature type="binding site" evidence="3">
    <location>
        <begin position="528"/>
        <end position="529"/>
    </location>
    <ligand>
        <name>L-glutamate</name>
        <dbReference type="ChEBI" id="CHEBI:29985"/>
    </ligand>
</feature>
<evidence type="ECO:0000256" key="2">
    <source>
        <dbReference type="PIRSR" id="PIRSR600101-1"/>
    </source>
</evidence>
<dbReference type="SUPFAM" id="SSF56235">
    <property type="entry name" value="N-terminal nucleophile aminohydrolases (Ntn hydrolases)"/>
    <property type="match status" value="1"/>
</dbReference>
<dbReference type="AlphaFoldDB" id="L7MJV6"/>
<dbReference type="GO" id="GO:0016740">
    <property type="term" value="F:transferase activity"/>
    <property type="evidence" value="ECO:0007669"/>
    <property type="project" value="UniProtKB-KW"/>
</dbReference>
<dbReference type="EMBL" id="GACK01000769">
    <property type="protein sequence ID" value="JAA64265.1"/>
    <property type="molecule type" value="mRNA"/>
</dbReference>
<accession>L7MJV6</accession>
<feature type="transmembrane region" description="Helical" evidence="4">
    <location>
        <begin position="64"/>
        <end position="86"/>
    </location>
</feature>
<dbReference type="PANTHER" id="PTHR11686">
    <property type="entry name" value="GAMMA GLUTAMYL TRANSPEPTIDASE"/>
    <property type="match status" value="1"/>
</dbReference>
<keyword evidence="1" id="KW-1199">Hemostasis impairing toxin</keyword>
<feature type="binding site" evidence="3">
    <location>
        <position position="551"/>
    </location>
    <ligand>
        <name>L-glutamate</name>
        <dbReference type="ChEBI" id="CHEBI:29985"/>
    </ligand>
</feature>
<protein>
    <submittedName>
        <fullName evidence="5">Putative gamma-glutamyltransferase</fullName>
    </submittedName>
</protein>
<dbReference type="InterPro" id="IPR043138">
    <property type="entry name" value="GGT_lsub"/>
</dbReference>
<feature type="binding site" evidence="3">
    <location>
        <position position="500"/>
    </location>
    <ligand>
        <name>L-glutamate</name>
        <dbReference type="ChEBI" id="CHEBI:29985"/>
    </ligand>
</feature>
<evidence type="ECO:0000313" key="5">
    <source>
        <dbReference type="EMBL" id="JAA64265.1"/>
    </source>
</evidence>
<dbReference type="FunFam" id="1.10.246.130:FF:000001">
    <property type="entry name" value="Gamma-glutamyltransferase 5 isoform 1"/>
    <property type="match status" value="1"/>
</dbReference>
<dbReference type="NCBIfam" id="TIGR00066">
    <property type="entry name" value="g_glut_trans"/>
    <property type="match status" value="1"/>
</dbReference>
<proteinExistence type="evidence at transcript level"/>
<keyword evidence="4" id="KW-0812">Transmembrane</keyword>
<dbReference type="InterPro" id="IPR000101">
    <property type="entry name" value="GGT_peptidase"/>
</dbReference>
<dbReference type="PRINTS" id="PR01210">
    <property type="entry name" value="GGTRANSPTASE"/>
</dbReference>
<sequence length="646" mass="69454">WWWLLWHRKGRKNCSRLGWPAAPAAAPGYKMTEADYTPVPTFESGDDRKNGARSKATSFTKRDCIIVVVVAVLALVAIITTLALGLPQISEKRARYSNITFSASPSQLGQYGHAAVTVDGEPCAPIGSDILLKGGSAVDAAVALLFCNGAVNPQSMGLGGGVFITVYTNATGTAEVIDGREAAPAAATAEMFVGNSSLLTTGPLSVAVPGELKAYHAAHQKYGKLPWSQLVEPTIELCRNGFPVGKHLAKKLQEKRNGIIGEPALKESFFNNDTNDVFKEGEILRRPLFADTLQLVAEKGAEEFYTGELGKKFVQDVQHMGGLITEEDLKSYRAHVKPATKYTLLGEHVMYSVPPPGSGPVLSLALGILSGYGYSGSNATSNVDDAALMYHRIVEALKFAYAKRTYLGDEAFVNITDIVALMLSRDYANSLRSKISDIETHEPSFYEPATHMNEDKGTAHVNVLAPNGDAVSATSTVNRYFGAMLVSPSTGIVLNSGMDDFSVENATNSFGLEWSTANLIAPGKRPLSSMCPTVVTDSSGTVHTVIGGAGGSRITSGTAQILFRTLYLGETIKQAIDDLRIHHQLYPNHIFYEKAFPPIILDKLQEFGHKVRPEVEESAFQGITRSEDGGLLANVDFRKGGSIAGY</sequence>
<evidence type="ECO:0000256" key="1">
    <source>
        <dbReference type="ARBA" id="ARBA00084097"/>
    </source>
</evidence>
<dbReference type="Gene3D" id="1.10.246.130">
    <property type="match status" value="1"/>
</dbReference>
<dbReference type="GO" id="GO:0036374">
    <property type="term" value="F:glutathione hydrolase activity"/>
    <property type="evidence" value="ECO:0007669"/>
    <property type="project" value="InterPro"/>
</dbReference>
<feature type="binding site" evidence="3">
    <location>
        <begin position="476"/>
        <end position="478"/>
    </location>
    <ligand>
        <name>L-glutamate</name>
        <dbReference type="ChEBI" id="CHEBI:29985"/>
    </ligand>
</feature>
<feature type="non-terminal residue" evidence="5">
    <location>
        <position position="1"/>
    </location>
</feature>
<dbReference type="FunFam" id="3.60.20.40:FF:000001">
    <property type="entry name" value="Gamma-glutamyltranspeptidase 1"/>
    <property type="match status" value="1"/>
</dbReference>
<feature type="binding site" evidence="3">
    <location>
        <position position="180"/>
    </location>
    <ligand>
        <name>L-glutamate</name>
        <dbReference type="ChEBI" id="CHEBI:29985"/>
    </ligand>
</feature>
<dbReference type="GO" id="GO:0005886">
    <property type="term" value="C:plasma membrane"/>
    <property type="evidence" value="ECO:0007669"/>
    <property type="project" value="TreeGrafter"/>
</dbReference>
<dbReference type="GO" id="GO:0006751">
    <property type="term" value="P:glutathione catabolic process"/>
    <property type="evidence" value="ECO:0007669"/>
    <property type="project" value="InterPro"/>
</dbReference>
<dbReference type="PANTHER" id="PTHR11686:SF9">
    <property type="entry name" value="RE13973P"/>
    <property type="match status" value="1"/>
</dbReference>
<keyword evidence="1" id="KW-0800">Toxin</keyword>
<dbReference type="Gene3D" id="3.60.20.40">
    <property type="match status" value="1"/>
</dbReference>